<feature type="domain" description="Mediator complex subunit Med12 LCEWAV-domain" evidence="9">
    <location>
        <begin position="2"/>
        <end position="159"/>
    </location>
</feature>
<dbReference type="GO" id="GO:0005634">
    <property type="term" value="C:nucleus"/>
    <property type="evidence" value="ECO:0007669"/>
    <property type="project" value="UniProtKB-SubCell"/>
</dbReference>
<feature type="region of interest" description="Disordered" evidence="8">
    <location>
        <begin position="244"/>
        <end position="272"/>
    </location>
</feature>
<evidence type="ECO:0000256" key="7">
    <source>
        <dbReference type="ARBA" id="ARBA00023242"/>
    </source>
</evidence>
<keyword evidence="10" id="KW-1185">Reference proteome</keyword>
<protein>
    <submittedName>
        <fullName evidence="11">Med12-LCEWAV domain-containing protein</fullName>
    </submittedName>
</protein>
<keyword evidence="6" id="KW-0804">Transcription</keyword>
<evidence type="ECO:0000256" key="4">
    <source>
        <dbReference type="ARBA" id="ARBA00023015"/>
    </source>
</evidence>
<organism evidence="10 11">
    <name type="scientific">Steinernema glaseri</name>
    <dbReference type="NCBI Taxonomy" id="37863"/>
    <lineage>
        <taxon>Eukaryota</taxon>
        <taxon>Metazoa</taxon>
        <taxon>Ecdysozoa</taxon>
        <taxon>Nematoda</taxon>
        <taxon>Chromadorea</taxon>
        <taxon>Rhabditida</taxon>
        <taxon>Tylenchina</taxon>
        <taxon>Panagrolaimomorpha</taxon>
        <taxon>Strongyloidoidea</taxon>
        <taxon>Steinernematidae</taxon>
        <taxon>Steinernema</taxon>
    </lineage>
</organism>
<dbReference type="AlphaFoldDB" id="A0A1I7Z8Y9"/>
<evidence type="ECO:0000256" key="2">
    <source>
        <dbReference type="ARBA" id="ARBA00010289"/>
    </source>
</evidence>
<evidence type="ECO:0000256" key="8">
    <source>
        <dbReference type="SAM" id="MobiDB-lite"/>
    </source>
</evidence>
<evidence type="ECO:0000259" key="9">
    <source>
        <dbReference type="Pfam" id="PF12145"/>
    </source>
</evidence>
<proteinExistence type="inferred from homology"/>
<keyword evidence="3" id="KW-0678">Repressor</keyword>
<accession>A0A1I7Z8Y9</accession>
<comment type="subcellular location">
    <subcellularLocation>
        <location evidence="1">Nucleus</location>
    </subcellularLocation>
</comment>
<dbReference type="Proteomes" id="UP000095287">
    <property type="component" value="Unplaced"/>
</dbReference>
<evidence type="ECO:0000256" key="3">
    <source>
        <dbReference type="ARBA" id="ARBA00022491"/>
    </source>
</evidence>
<keyword evidence="4" id="KW-0805">Transcription regulation</keyword>
<dbReference type="InterPro" id="IPR021990">
    <property type="entry name" value="Mediator_Med12_LCEWAV"/>
</dbReference>
<evidence type="ECO:0000313" key="11">
    <source>
        <dbReference type="WBParaSite" id="L893_g24111.t1"/>
    </source>
</evidence>
<evidence type="ECO:0000256" key="6">
    <source>
        <dbReference type="ARBA" id="ARBA00023163"/>
    </source>
</evidence>
<reference evidence="11" key="1">
    <citation type="submission" date="2016-11" db="UniProtKB">
        <authorList>
            <consortium name="WormBaseParasite"/>
        </authorList>
    </citation>
    <scope>IDENTIFICATION</scope>
</reference>
<name>A0A1I7Z8Y9_9BILA</name>
<keyword evidence="7" id="KW-0539">Nucleus</keyword>
<feature type="compositionally biased region" description="Basic and acidic residues" evidence="8">
    <location>
        <begin position="244"/>
        <end position="267"/>
    </location>
</feature>
<evidence type="ECO:0000256" key="5">
    <source>
        <dbReference type="ARBA" id="ARBA00023159"/>
    </source>
</evidence>
<sequence>MLECPQALIWNSFRVSSHQTLPNQLCGSPLDILPCTPDELPVPAGPAKDSVLSILKSRIEDIKRRSWAVKRLWALNSNEENTFTLTVERVLVIITALDTIDVTDPRAIVKTYVKIFGTWTTEQFEYQTAITVKVMLQWAVTAQRGESYRVSVVIALLKRHLLRYRDNFIAPDTKIQDVLMEFLSTECPEPGAPHFAEEYRYIIFLFYELQRARIFSHDKYVQDLIRSGDLNHAQPVMMKLRDGIAAPEDKENPEEKENGKEPREQDLLRPLFPKSLDKASKDSKTELIEEEPDHHILMSKNDNLSRHERFLIHLPIQQIELNRSDRNQRLVMLYGIGEDREQATAAQKRIADNIAKIWQKKVNLEIPDASKALADASSKENAANRELRFRRKPAENYSDCIATFKTQTYYDQHVIANICADSFLDMFHDFLTRGGQMIPTSESLDVLFYLLEYCMNIDEIISVSIELISLLIKCDKEVAARQVPIIPGSASAQHGHVIAAYLSSHYQYFLMHPEAHKLLRGLFELVEPQLRPRDKEACMSSWGRSVAVFMLTAKVDLIKVHNGVDLIQVGRLSDLRNVFPSSEAPLAPPKYSNGDRENAFSEIMKDLKVRRFMNYHEYKKKLALLNQSPGAGISLILAAYNAALDGGRRIEVLSDIATVIAHFAANKPLEGDIYLVVDELCCSQHCKEKILPSSSRLKTENVEHLYTMATLTALLAAKHCISAHALIMRLLQGVFKPFTSTPIPGSG</sequence>
<evidence type="ECO:0000256" key="1">
    <source>
        <dbReference type="ARBA" id="ARBA00004123"/>
    </source>
</evidence>
<dbReference type="Pfam" id="PF12145">
    <property type="entry name" value="Med12-LCEWAV"/>
    <property type="match status" value="2"/>
</dbReference>
<comment type="similarity">
    <text evidence="2">Belongs to the Mediator complex subunit 12 family.</text>
</comment>
<feature type="domain" description="Mediator complex subunit Med12 LCEWAV-domain" evidence="9">
    <location>
        <begin position="175"/>
        <end position="333"/>
    </location>
</feature>
<dbReference type="WBParaSite" id="L893_g24111.t1">
    <property type="protein sequence ID" value="L893_g24111.t1"/>
    <property type="gene ID" value="L893_g24111"/>
</dbReference>
<keyword evidence="5" id="KW-0010">Activator</keyword>
<evidence type="ECO:0000313" key="10">
    <source>
        <dbReference type="Proteomes" id="UP000095287"/>
    </source>
</evidence>